<dbReference type="Proteomes" id="UP001234297">
    <property type="component" value="Chromosome 6"/>
</dbReference>
<dbReference type="EMBL" id="CM056814">
    <property type="protein sequence ID" value="KAJ8627126.1"/>
    <property type="molecule type" value="Genomic_DNA"/>
</dbReference>
<comment type="caution">
    <text evidence="1">The sequence shown here is derived from an EMBL/GenBank/DDBJ whole genome shotgun (WGS) entry which is preliminary data.</text>
</comment>
<gene>
    <name evidence="1" type="ORF">MRB53_020433</name>
</gene>
<proteinExistence type="predicted"/>
<reference evidence="1 2" key="1">
    <citation type="journal article" date="2022" name="Hortic Res">
        <title>A haplotype resolved chromosomal level avocado genome allows analysis of novel avocado genes.</title>
        <authorList>
            <person name="Nath O."/>
            <person name="Fletcher S.J."/>
            <person name="Hayward A."/>
            <person name="Shaw L.M."/>
            <person name="Masouleh A.K."/>
            <person name="Furtado A."/>
            <person name="Henry R.J."/>
            <person name="Mitter N."/>
        </authorList>
    </citation>
    <scope>NUCLEOTIDE SEQUENCE [LARGE SCALE GENOMIC DNA]</scope>
    <source>
        <strain evidence="2">cv. Hass</strain>
    </source>
</reference>
<sequence>MPLAADYEELRLCIRDEKIITKKLKNKRASRGNSRPLLKNSLYSDQHSRGLCVLSLKRAKLRSSLRYQSINLSAAAAGEEKGKGNSMGSLGQRSVLMICGDYMEDYEVMVPFQALRALGISIDCVSPGKISGDTCFTAVHDYMGHQLYTELQGHFFKLNSNFSEVKPESYDALIIPGGRFTELLSADDKVLGIVSNFSQAGKPIATTCHSQLLLVATGFIKGKKCTAFPSMKPLVTLAGGVWMDPEPITSCVLDGNIISAIGWPAHAEYLNLLLRSMGAKISGSQNKAIIFLCGDYVEDYEINVPFRTMGGLGCRVEAASPGKKKGDKCVTAIFDYEGANVCSEKSGHYFIVTLDWNEICVDDYDCLVIPGGRSPEYLVMDDKVVALVKEFAEKNKVISAIGQGKWLLAAAGLLEGKRCATSYAMKAIVKVGGGEVVESTPSLAHGKLLTARGWPALPHFISDLANLLGITVVF</sequence>
<evidence type="ECO:0000313" key="1">
    <source>
        <dbReference type="EMBL" id="KAJ8627126.1"/>
    </source>
</evidence>
<protein>
    <submittedName>
        <fullName evidence="1">Uncharacterized protein</fullName>
    </submittedName>
</protein>
<organism evidence="1 2">
    <name type="scientific">Persea americana</name>
    <name type="common">Avocado</name>
    <dbReference type="NCBI Taxonomy" id="3435"/>
    <lineage>
        <taxon>Eukaryota</taxon>
        <taxon>Viridiplantae</taxon>
        <taxon>Streptophyta</taxon>
        <taxon>Embryophyta</taxon>
        <taxon>Tracheophyta</taxon>
        <taxon>Spermatophyta</taxon>
        <taxon>Magnoliopsida</taxon>
        <taxon>Magnoliidae</taxon>
        <taxon>Laurales</taxon>
        <taxon>Lauraceae</taxon>
        <taxon>Persea</taxon>
    </lineage>
</organism>
<name>A0ACC2L1U6_PERAE</name>
<accession>A0ACC2L1U6</accession>
<keyword evidence="2" id="KW-1185">Reference proteome</keyword>
<evidence type="ECO:0000313" key="2">
    <source>
        <dbReference type="Proteomes" id="UP001234297"/>
    </source>
</evidence>